<accession>A0A8S9QSM0</accession>
<dbReference type="InterPro" id="IPR011009">
    <property type="entry name" value="Kinase-like_dom_sf"/>
</dbReference>
<sequence>MDSVASNLTGLLTSSLDMFVSAKPTRGETGGRKLLSGQDFPTWVSLSDRRLLEASVSELRPHAVVAAGGSGTHMGVGEALASLEKGTGGRSVIHLTDGTYKENLNIPTKQKNVMLVGDGKGKTVIVGSRSNKGGYNTYQTATVDLQISLLHHILYTGACDDGDLSHQDFRFEDWSCFSDGGDTFPSFLGGTQRKERGELTGVDMPHTHEKVHCSQEIIFAVEVGILGCVRHKNLLSARGYCAEGQERLIVYGYMPNLSLVLLLHSSQPLFD</sequence>
<dbReference type="InterPro" id="IPR012334">
    <property type="entry name" value="Pectin_lyas_fold"/>
</dbReference>
<evidence type="ECO:0000256" key="2">
    <source>
        <dbReference type="ARBA" id="ARBA00022801"/>
    </source>
</evidence>
<evidence type="ECO:0000313" key="5">
    <source>
        <dbReference type="EMBL" id="KAF3556056.1"/>
    </source>
</evidence>
<dbReference type="EMBL" id="QGKX02000996">
    <property type="protein sequence ID" value="KAF3556056.1"/>
    <property type="molecule type" value="Genomic_DNA"/>
</dbReference>
<dbReference type="SUPFAM" id="SSF51126">
    <property type="entry name" value="Pectin lyase-like"/>
    <property type="match status" value="1"/>
</dbReference>
<evidence type="ECO:0000313" key="6">
    <source>
        <dbReference type="Proteomes" id="UP000712600"/>
    </source>
</evidence>
<dbReference type="InterPro" id="IPR000070">
    <property type="entry name" value="Pectinesterase_cat"/>
</dbReference>
<dbReference type="GO" id="GO:0042545">
    <property type="term" value="P:cell wall modification"/>
    <property type="evidence" value="ECO:0007669"/>
    <property type="project" value="InterPro"/>
</dbReference>
<evidence type="ECO:0000259" key="4">
    <source>
        <dbReference type="Pfam" id="PF01095"/>
    </source>
</evidence>
<organism evidence="5 6">
    <name type="scientific">Brassica cretica</name>
    <name type="common">Mustard</name>
    <dbReference type="NCBI Taxonomy" id="69181"/>
    <lineage>
        <taxon>Eukaryota</taxon>
        <taxon>Viridiplantae</taxon>
        <taxon>Streptophyta</taxon>
        <taxon>Embryophyta</taxon>
        <taxon>Tracheophyta</taxon>
        <taxon>Spermatophyta</taxon>
        <taxon>Magnoliopsida</taxon>
        <taxon>eudicotyledons</taxon>
        <taxon>Gunneridae</taxon>
        <taxon>Pentapetalae</taxon>
        <taxon>rosids</taxon>
        <taxon>malvids</taxon>
        <taxon>Brassicales</taxon>
        <taxon>Brassicaceae</taxon>
        <taxon>Brassiceae</taxon>
        <taxon>Brassica</taxon>
    </lineage>
</organism>
<keyword evidence="2" id="KW-0378">Hydrolase</keyword>
<dbReference type="Gene3D" id="2.160.20.10">
    <property type="entry name" value="Single-stranded right-handed beta-helix, Pectin lyase-like"/>
    <property type="match status" value="1"/>
</dbReference>
<comment type="pathway">
    <text evidence="1">Glycan metabolism; pectin degradation; 2-dehydro-3-deoxy-D-gluconate from pectin: step 1/5.</text>
</comment>
<gene>
    <name evidence="5" type="ORF">F2Q69_00014761</name>
</gene>
<protein>
    <recommendedName>
        <fullName evidence="4">Pectinesterase catalytic domain-containing protein</fullName>
    </recommendedName>
</protein>
<dbReference type="SUPFAM" id="SSF56112">
    <property type="entry name" value="Protein kinase-like (PK-like)"/>
    <property type="match status" value="1"/>
</dbReference>
<evidence type="ECO:0000256" key="1">
    <source>
        <dbReference type="ARBA" id="ARBA00005184"/>
    </source>
</evidence>
<proteinExistence type="predicted"/>
<dbReference type="GO" id="GO:0030599">
    <property type="term" value="F:pectinesterase activity"/>
    <property type="evidence" value="ECO:0007669"/>
    <property type="project" value="InterPro"/>
</dbReference>
<comment type="caution">
    <text evidence="5">The sequence shown here is derived from an EMBL/GenBank/DDBJ whole genome shotgun (WGS) entry which is preliminary data.</text>
</comment>
<dbReference type="PANTHER" id="PTHR31707">
    <property type="entry name" value="PECTINESTERASE"/>
    <property type="match status" value="1"/>
</dbReference>
<dbReference type="Gene3D" id="3.30.200.20">
    <property type="entry name" value="Phosphorylase Kinase, domain 1"/>
    <property type="match status" value="1"/>
</dbReference>
<dbReference type="Proteomes" id="UP000712600">
    <property type="component" value="Unassembled WGS sequence"/>
</dbReference>
<keyword evidence="3" id="KW-0063">Aspartyl esterase</keyword>
<dbReference type="InterPro" id="IPR011050">
    <property type="entry name" value="Pectin_lyase_fold/virulence"/>
</dbReference>
<name>A0A8S9QSM0_BRACR</name>
<dbReference type="Pfam" id="PF01095">
    <property type="entry name" value="Pectinesterase"/>
    <property type="match status" value="1"/>
</dbReference>
<evidence type="ECO:0000256" key="3">
    <source>
        <dbReference type="ARBA" id="ARBA00023085"/>
    </source>
</evidence>
<feature type="domain" description="Pectinesterase catalytic" evidence="4">
    <location>
        <begin position="63"/>
        <end position="145"/>
    </location>
</feature>
<reference evidence="5" key="1">
    <citation type="submission" date="2019-12" db="EMBL/GenBank/DDBJ databases">
        <title>Genome sequencing and annotation of Brassica cretica.</title>
        <authorList>
            <person name="Studholme D.J."/>
            <person name="Sarris P."/>
        </authorList>
    </citation>
    <scope>NUCLEOTIDE SEQUENCE</scope>
    <source>
        <strain evidence="5">PFS-109/04</strain>
        <tissue evidence="5">Leaf</tissue>
    </source>
</reference>
<dbReference type="AlphaFoldDB" id="A0A8S9QSM0"/>